<keyword evidence="8" id="KW-0479">Metal-binding</keyword>
<dbReference type="PANTHER" id="PTHR11685">
    <property type="entry name" value="RBR FAMILY RING FINGER AND IBR DOMAIN-CONTAINING"/>
    <property type="match status" value="1"/>
</dbReference>
<dbReference type="InterPro" id="IPR044066">
    <property type="entry name" value="TRIAD_supradom"/>
</dbReference>
<comment type="catalytic activity">
    <reaction evidence="1">
        <text>[E2 ubiquitin-conjugating enzyme]-S-ubiquitinyl-L-cysteine + [acceptor protein]-L-lysine = [E2 ubiquitin-conjugating enzyme]-L-cysteine + [acceptor protein]-N(6)-ubiquitinyl-L-lysine.</text>
        <dbReference type="EC" id="2.3.2.31"/>
    </reaction>
</comment>
<organism evidence="16 17">
    <name type="scientific">Lupinus albus</name>
    <name type="common">White lupine</name>
    <name type="synonym">Lupinus termis</name>
    <dbReference type="NCBI Taxonomy" id="3870"/>
    <lineage>
        <taxon>Eukaryota</taxon>
        <taxon>Viridiplantae</taxon>
        <taxon>Streptophyta</taxon>
        <taxon>Embryophyta</taxon>
        <taxon>Tracheophyta</taxon>
        <taxon>Spermatophyta</taxon>
        <taxon>Magnoliopsida</taxon>
        <taxon>eudicotyledons</taxon>
        <taxon>Gunneridae</taxon>
        <taxon>Pentapetalae</taxon>
        <taxon>rosids</taxon>
        <taxon>fabids</taxon>
        <taxon>Fabales</taxon>
        <taxon>Fabaceae</taxon>
        <taxon>Papilionoideae</taxon>
        <taxon>50 kb inversion clade</taxon>
        <taxon>genistoids sensu lato</taxon>
        <taxon>core genistoids</taxon>
        <taxon>Genisteae</taxon>
        <taxon>Lupinus</taxon>
    </lineage>
</organism>
<evidence type="ECO:0000256" key="6">
    <source>
        <dbReference type="ARBA" id="ARBA00012251"/>
    </source>
</evidence>
<dbReference type="PROSITE" id="PS00518">
    <property type="entry name" value="ZF_RING_1"/>
    <property type="match status" value="1"/>
</dbReference>
<keyword evidence="16" id="KW-0012">Acyltransferase</keyword>
<accession>A0A6A4PVN7</accession>
<keyword evidence="9" id="KW-0677">Repeat</keyword>
<dbReference type="OrthoDB" id="10009520at2759"/>
<dbReference type="InterPro" id="IPR002867">
    <property type="entry name" value="IBR_dom"/>
</dbReference>
<evidence type="ECO:0000256" key="11">
    <source>
        <dbReference type="ARBA" id="ARBA00022786"/>
    </source>
</evidence>
<dbReference type="GO" id="GO:0008270">
    <property type="term" value="F:zinc ion binding"/>
    <property type="evidence" value="ECO:0007669"/>
    <property type="project" value="UniProtKB-KW"/>
</dbReference>
<keyword evidence="10 13" id="KW-0863">Zinc-finger</keyword>
<dbReference type="GO" id="GO:0016567">
    <property type="term" value="P:protein ubiquitination"/>
    <property type="evidence" value="ECO:0007669"/>
    <property type="project" value="UniProtKB-UniPathway"/>
</dbReference>
<dbReference type="GO" id="GO:0061630">
    <property type="term" value="F:ubiquitin protein ligase activity"/>
    <property type="evidence" value="ECO:0007669"/>
    <property type="project" value="UniProtKB-EC"/>
</dbReference>
<keyword evidence="12" id="KW-0862">Zinc</keyword>
<reference evidence="17" key="1">
    <citation type="journal article" date="2020" name="Nat. Commun.">
        <title>Genome sequence of the cluster root forming white lupin.</title>
        <authorList>
            <person name="Hufnagel B."/>
            <person name="Marques A."/>
            <person name="Soriano A."/>
            <person name="Marques L."/>
            <person name="Divol F."/>
            <person name="Doumas P."/>
            <person name="Sallet E."/>
            <person name="Mancinotti D."/>
            <person name="Carrere S."/>
            <person name="Marande W."/>
            <person name="Arribat S."/>
            <person name="Keller J."/>
            <person name="Huneau C."/>
            <person name="Blein T."/>
            <person name="Aime D."/>
            <person name="Laguerre M."/>
            <person name="Taylor J."/>
            <person name="Schubert V."/>
            <person name="Nelson M."/>
            <person name="Geu-Flores F."/>
            <person name="Crespi M."/>
            <person name="Gallardo-Guerrero K."/>
            <person name="Delaux P.-M."/>
            <person name="Salse J."/>
            <person name="Berges H."/>
            <person name="Guyot R."/>
            <person name="Gouzy J."/>
            <person name="Peret B."/>
        </authorList>
    </citation>
    <scope>NUCLEOTIDE SEQUENCE [LARGE SCALE GENOMIC DNA]</scope>
    <source>
        <strain evidence="17">cv. Amiga</strain>
    </source>
</reference>
<dbReference type="Pfam" id="PF01485">
    <property type="entry name" value="IBR"/>
    <property type="match status" value="1"/>
</dbReference>
<dbReference type="InterPro" id="IPR013083">
    <property type="entry name" value="Znf_RING/FYVE/PHD"/>
</dbReference>
<dbReference type="UniPathway" id="UPA00143"/>
<evidence type="ECO:0000256" key="5">
    <source>
        <dbReference type="ARBA" id="ARBA00005884"/>
    </source>
</evidence>
<dbReference type="FunFam" id="3.30.40.10:FF:000230">
    <property type="entry name" value="RBR-type E3 ubiquitin transferase"/>
    <property type="match status" value="1"/>
</dbReference>
<comment type="similarity">
    <text evidence="5">Belongs to the RBR family. Ariadne subfamily.</text>
</comment>
<comment type="caution">
    <text evidence="16">The sequence shown here is derived from an EMBL/GenBank/DDBJ whole genome shotgun (WGS) entry which is preliminary data.</text>
</comment>
<evidence type="ECO:0000256" key="8">
    <source>
        <dbReference type="ARBA" id="ARBA00022723"/>
    </source>
</evidence>
<dbReference type="InterPro" id="IPR031127">
    <property type="entry name" value="E3_UB_ligase_RBR"/>
</dbReference>
<dbReference type="InterPro" id="IPR001841">
    <property type="entry name" value="Znf_RING"/>
</dbReference>
<evidence type="ECO:0000259" key="14">
    <source>
        <dbReference type="PROSITE" id="PS50089"/>
    </source>
</evidence>
<evidence type="ECO:0000256" key="12">
    <source>
        <dbReference type="ARBA" id="ARBA00022833"/>
    </source>
</evidence>
<evidence type="ECO:0000256" key="13">
    <source>
        <dbReference type="PROSITE-ProRule" id="PRU00175"/>
    </source>
</evidence>
<evidence type="ECO:0000313" key="17">
    <source>
        <dbReference type="Proteomes" id="UP000447434"/>
    </source>
</evidence>
<proteinExistence type="inferred from homology"/>
<evidence type="ECO:0000256" key="7">
    <source>
        <dbReference type="ARBA" id="ARBA00022679"/>
    </source>
</evidence>
<dbReference type="InterPro" id="IPR017907">
    <property type="entry name" value="Znf_RING_CS"/>
</dbReference>
<feature type="domain" description="RING-type" evidence="15">
    <location>
        <begin position="16"/>
        <end position="209"/>
    </location>
</feature>
<comment type="cofactor">
    <cofactor evidence="2">
        <name>Zn(2+)</name>
        <dbReference type="ChEBI" id="CHEBI:29105"/>
    </cofactor>
</comment>
<dbReference type="PROSITE" id="PS50089">
    <property type="entry name" value="ZF_RING_2"/>
    <property type="match status" value="1"/>
</dbReference>
<evidence type="ECO:0000256" key="2">
    <source>
        <dbReference type="ARBA" id="ARBA00001947"/>
    </source>
</evidence>
<evidence type="ECO:0000259" key="15">
    <source>
        <dbReference type="PROSITE" id="PS51873"/>
    </source>
</evidence>
<dbReference type="EC" id="2.3.2.31" evidence="6"/>
<feature type="domain" description="RING-type" evidence="14">
    <location>
        <begin position="20"/>
        <end position="69"/>
    </location>
</feature>
<comment type="function">
    <text evidence="3">Might act as an E3 ubiquitin-protein ligase, or as part of E3 complex, which accepts ubiquitin from specific E2 ubiquitin-conjugating enzymes and then transfers it to substrates.</text>
</comment>
<dbReference type="Gene3D" id="3.30.40.10">
    <property type="entry name" value="Zinc/RING finger domain, C3HC4 (zinc finger)"/>
    <property type="match status" value="1"/>
</dbReference>
<dbReference type="SMART" id="SM00647">
    <property type="entry name" value="IBR"/>
    <property type="match status" value="1"/>
</dbReference>
<evidence type="ECO:0000256" key="1">
    <source>
        <dbReference type="ARBA" id="ARBA00001798"/>
    </source>
</evidence>
<evidence type="ECO:0000256" key="3">
    <source>
        <dbReference type="ARBA" id="ARBA00003976"/>
    </source>
</evidence>
<evidence type="ECO:0000256" key="4">
    <source>
        <dbReference type="ARBA" id="ARBA00004906"/>
    </source>
</evidence>
<dbReference type="PROSITE" id="PS51873">
    <property type="entry name" value="TRIAD"/>
    <property type="match status" value="1"/>
</dbReference>
<dbReference type="EMBL" id="WOCE01000010">
    <property type="protein sequence ID" value="KAE9605741.1"/>
    <property type="molecule type" value="Genomic_DNA"/>
</dbReference>
<comment type="pathway">
    <text evidence="4">Protein modification; protein ubiquitination.</text>
</comment>
<name>A0A6A4PVN7_LUPAL</name>
<dbReference type="SUPFAM" id="SSF57850">
    <property type="entry name" value="RING/U-box"/>
    <property type="match status" value="2"/>
</dbReference>
<dbReference type="AlphaFoldDB" id="A0A6A4PVN7"/>
<evidence type="ECO:0000256" key="9">
    <source>
        <dbReference type="ARBA" id="ARBA00022737"/>
    </source>
</evidence>
<keyword evidence="7 16" id="KW-0808">Transferase</keyword>
<evidence type="ECO:0000313" key="16">
    <source>
        <dbReference type="EMBL" id="KAE9605741.1"/>
    </source>
</evidence>
<dbReference type="Proteomes" id="UP000447434">
    <property type="component" value="Chromosome 10"/>
</dbReference>
<evidence type="ECO:0000256" key="10">
    <source>
        <dbReference type="ARBA" id="ARBA00022771"/>
    </source>
</evidence>
<keyword evidence="17" id="KW-1185">Reference proteome</keyword>
<keyword evidence="11" id="KW-0833">Ubl conjugation pathway</keyword>
<protein>
    <recommendedName>
        <fullName evidence="6">RBR-type E3 ubiquitin transferase</fullName>
        <ecNumber evidence="6">2.3.2.31</ecNumber>
    </recommendedName>
</protein>
<sequence length="209" mass="23795">MLVMIEGIGNQNQVMSPTTCEICIEPLPLDKVFNNNNQCLHPFCLDCIAKYIEAKVEDNTANISCPALNCKQLLDPLFCRSIISNQLFDKWCETLCTSTVLNLENRSYCPNQHCSSLVINECKDEAKKVKCPNCNKFFCFKCQIPWHAGYRCEESGQVNLRDGNDVLFGELVEIKKWCRCYKCGHCLERSGGCRLVQCRLLLPSHLTLL</sequence>
<gene>
    <name evidence="16" type="ORF">Lalb_Chr10g0100521</name>
</gene>